<dbReference type="InterPro" id="IPR047910">
    <property type="entry name" value="SCO0930-like"/>
</dbReference>
<keyword evidence="2" id="KW-0449">Lipoprotein</keyword>
<proteinExistence type="predicted"/>
<dbReference type="PROSITE" id="PS51257">
    <property type="entry name" value="PROKAR_LIPOPROTEIN"/>
    <property type="match status" value="1"/>
</dbReference>
<sequence>MRKWQSISIAVTAAAIMLTSACGGSQDEAAPAGAAVSVAPSGAAATPAGAGVGAGTGVGDVVNVAPAAAGKLSIWESAELGPVVTDSAGFTLYRFDKDTAQPSQSNCAGECATTWPPVLADGASAADGMDASLLGKVARADGTEQLTLAGWPLYRFAKDTQPRQTNGQGVGGTWFAAAPDGTKANADTATGSGYGADAGQTEELPPLSTVDNAKLGEIVRDGEGRTLYRFTKDTDWPMKSNCVDACLEKWKPAKPVDAGAVEGIDSKLLSTYKRSDGTEQLALDCWPLYWFTGDQTPGDTNGQGVGGTWFAVKADGSLAQ</sequence>
<feature type="chain" id="PRO_5043356409" evidence="1">
    <location>
        <begin position="24"/>
        <end position="320"/>
    </location>
</feature>
<dbReference type="GO" id="GO:0043448">
    <property type="term" value="P:alkane catabolic process"/>
    <property type="evidence" value="ECO:0007669"/>
    <property type="project" value="TreeGrafter"/>
</dbReference>
<feature type="signal peptide" evidence="1">
    <location>
        <begin position="1"/>
        <end position="23"/>
    </location>
</feature>
<protein>
    <submittedName>
        <fullName evidence="2">SCO0930 family lipoprotein</fullName>
    </submittedName>
</protein>
<organism evidence="2">
    <name type="scientific">Streptomyces sp. NBC_00093</name>
    <dbReference type="NCBI Taxonomy" id="2975649"/>
    <lineage>
        <taxon>Bacteria</taxon>
        <taxon>Bacillati</taxon>
        <taxon>Actinomycetota</taxon>
        <taxon>Actinomycetes</taxon>
        <taxon>Kitasatosporales</taxon>
        <taxon>Streptomycetaceae</taxon>
        <taxon>Streptomyces</taxon>
    </lineage>
</organism>
<dbReference type="InterPro" id="IPR005297">
    <property type="entry name" value="Lipoprotein_repeat"/>
</dbReference>
<evidence type="ECO:0000313" key="2">
    <source>
        <dbReference type="EMBL" id="WTT16789.1"/>
    </source>
</evidence>
<accession>A0AAU1ZXK1</accession>
<gene>
    <name evidence="2" type="ORF">OHA22_15275</name>
</gene>
<dbReference type="NCBIfam" id="NF040526">
    <property type="entry name" value="SCO0930_lipo"/>
    <property type="match status" value="1"/>
</dbReference>
<dbReference type="PANTHER" id="PTHR39335">
    <property type="entry name" value="BLL4220 PROTEIN"/>
    <property type="match status" value="1"/>
</dbReference>
<dbReference type="PANTHER" id="PTHR39335:SF1">
    <property type="entry name" value="BLL4220 PROTEIN"/>
    <property type="match status" value="1"/>
</dbReference>
<name>A0AAU1ZXK1_9ACTN</name>
<dbReference type="Pfam" id="PF03640">
    <property type="entry name" value="Lipoprotein_15"/>
    <property type="match status" value="4"/>
</dbReference>
<evidence type="ECO:0000256" key="1">
    <source>
        <dbReference type="SAM" id="SignalP"/>
    </source>
</evidence>
<dbReference type="AlphaFoldDB" id="A0AAU1ZXK1"/>
<reference evidence="2" key="1">
    <citation type="submission" date="2022-10" db="EMBL/GenBank/DDBJ databases">
        <title>The complete genomes of actinobacterial strains from the NBC collection.</title>
        <authorList>
            <person name="Joergensen T.S."/>
            <person name="Alvarez Arevalo M."/>
            <person name="Sterndorff E.B."/>
            <person name="Faurdal D."/>
            <person name="Vuksanovic O."/>
            <person name="Mourched A.-S."/>
            <person name="Charusanti P."/>
            <person name="Shaw S."/>
            <person name="Blin K."/>
            <person name="Weber T."/>
        </authorList>
    </citation>
    <scope>NUCLEOTIDE SEQUENCE</scope>
    <source>
        <strain evidence="2">NBC_00093</strain>
    </source>
</reference>
<dbReference type="EMBL" id="CP108222">
    <property type="protein sequence ID" value="WTT16789.1"/>
    <property type="molecule type" value="Genomic_DNA"/>
</dbReference>
<keyword evidence="1" id="KW-0732">Signal</keyword>